<sequence length="197" mass="21945">MDATRDHRRPLTAEGGCFTSGSDPIPRTRSACLPYRWLPSENTPERLTIWPYRSLPRRGFVWFIGGTAALLAVPLLAVLGSPILWALLPFLLGTVAAIWLALEKSYRDAEITEVLTLTRDQVTLIRLGPKGKRQDWQANPHWVQVGLYPTGGPVPDYLTLRGNGREVELGAFLTPEERKVLASELRQHLRATRSPGG</sequence>
<dbReference type="AlphaFoldDB" id="A0A8J7MW01"/>
<accession>A0A8J7MW01</accession>
<organism evidence="2 3">
    <name type="scientific">Fuscibacter oryzae</name>
    <dbReference type="NCBI Taxonomy" id="2803939"/>
    <lineage>
        <taxon>Bacteria</taxon>
        <taxon>Pseudomonadati</taxon>
        <taxon>Pseudomonadota</taxon>
        <taxon>Alphaproteobacteria</taxon>
        <taxon>Rhodobacterales</taxon>
        <taxon>Paracoccaceae</taxon>
        <taxon>Fuscibacter</taxon>
    </lineage>
</organism>
<evidence type="ECO:0000313" key="3">
    <source>
        <dbReference type="Proteomes" id="UP000619033"/>
    </source>
</evidence>
<feature type="transmembrane region" description="Helical" evidence="1">
    <location>
        <begin position="83"/>
        <end position="102"/>
    </location>
</feature>
<gene>
    <name evidence="2" type="ORF">JI744_11195</name>
</gene>
<proteinExistence type="predicted"/>
<evidence type="ECO:0000256" key="1">
    <source>
        <dbReference type="SAM" id="Phobius"/>
    </source>
</evidence>
<reference evidence="2" key="1">
    <citation type="submission" date="2021-01" db="EMBL/GenBank/DDBJ databases">
        <title>Genome seq and assembly of Tabrizicola sp. KVB23.</title>
        <authorList>
            <person name="Chhetri G."/>
        </authorList>
    </citation>
    <scope>NUCLEOTIDE SEQUENCE</scope>
    <source>
        <strain evidence="2">KVB23</strain>
    </source>
</reference>
<keyword evidence="1" id="KW-0812">Transmembrane</keyword>
<keyword evidence="1" id="KW-1133">Transmembrane helix</keyword>
<dbReference type="EMBL" id="JAESVP010000005">
    <property type="protein sequence ID" value="MBL4928669.1"/>
    <property type="molecule type" value="Genomic_DNA"/>
</dbReference>
<keyword evidence="1" id="KW-0472">Membrane</keyword>
<comment type="caution">
    <text evidence="2">The sequence shown here is derived from an EMBL/GenBank/DDBJ whole genome shotgun (WGS) entry which is preliminary data.</text>
</comment>
<feature type="transmembrane region" description="Helical" evidence="1">
    <location>
        <begin position="59"/>
        <end position="77"/>
    </location>
</feature>
<dbReference type="Proteomes" id="UP000619033">
    <property type="component" value="Unassembled WGS sequence"/>
</dbReference>
<protein>
    <submittedName>
        <fullName evidence="2">DUF2244 domain-containing protein</fullName>
    </submittedName>
</protein>
<dbReference type="InterPro" id="IPR019253">
    <property type="entry name" value="DUF2244_TM"/>
</dbReference>
<name>A0A8J7MW01_9RHOB</name>
<dbReference type="Pfam" id="PF10003">
    <property type="entry name" value="DUF2244"/>
    <property type="match status" value="1"/>
</dbReference>
<keyword evidence="3" id="KW-1185">Reference proteome</keyword>
<evidence type="ECO:0000313" key="2">
    <source>
        <dbReference type="EMBL" id="MBL4928669.1"/>
    </source>
</evidence>